<evidence type="ECO:0000313" key="2">
    <source>
        <dbReference type="EMBL" id="SUN36497.1"/>
    </source>
</evidence>
<feature type="transmembrane region" description="Helical" evidence="1">
    <location>
        <begin position="108"/>
        <end position="131"/>
    </location>
</feature>
<dbReference type="OrthoDB" id="9977324at2"/>
<sequence length="138" mass="16192">MKLSQISNKTLQGLRILVSVLTLIPLYFALKFEDFPGLPKWSVYVFWFLFFLGFIFTYILRRESERRPRVVKEKNQFWAQVAFTLLTSLLFLATVYGALVTTDSLSRIIRFIGAGIFLLMTILLAWGLVYLKKKDRER</sequence>
<feature type="transmembrane region" description="Helical" evidence="1">
    <location>
        <begin position="12"/>
        <end position="29"/>
    </location>
</feature>
<name>A0A380JEG6_STRDO</name>
<dbReference type="RefSeq" id="WP_115325074.1">
    <property type="nucleotide sequence ID" value="NZ_UHFA01000002.1"/>
</dbReference>
<reference evidence="2 3" key="1">
    <citation type="submission" date="2018-06" db="EMBL/GenBank/DDBJ databases">
        <authorList>
            <consortium name="Pathogen Informatics"/>
            <person name="Doyle S."/>
        </authorList>
    </citation>
    <scope>NUCLEOTIDE SEQUENCE [LARGE SCALE GENOMIC DNA]</scope>
    <source>
        <strain evidence="3">NCTC 11391</strain>
    </source>
</reference>
<keyword evidence="1" id="KW-0812">Transmembrane</keyword>
<feature type="transmembrane region" description="Helical" evidence="1">
    <location>
        <begin position="41"/>
        <end position="60"/>
    </location>
</feature>
<keyword evidence="1" id="KW-0472">Membrane</keyword>
<organism evidence="2 3">
    <name type="scientific">Streptococcus downei MFe28</name>
    <dbReference type="NCBI Taxonomy" id="764290"/>
    <lineage>
        <taxon>Bacteria</taxon>
        <taxon>Bacillati</taxon>
        <taxon>Bacillota</taxon>
        <taxon>Bacilli</taxon>
        <taxon>Lactobacillales</taxon>
        <taxon>Streptococcaceae</taxon>
        <taxon>Streptococcus</taxon>
    </lineage>
</organism>
<feature type="transmembrane region" description="Helical" evidence="1">
    <location>
        <begin position="81"/>
        <end position="102"/>
    </location>
</feature>
<dbReference type="AlphaFoldDB" id="A0A380JEG6"/>
<evidence type="ECO:0000256" key="1">
    <source>
        <dbReference type="SAM" id="Phobius"/>
    </source>
</evidence>
<keyword evidence="3" id="KW-1185">Reference proteome</keyword>
<dbReference type="EMBL" id="UHFA01000002">
    <property type="protein sequence ID" value="SUN36497.1"/>
    <property type="molecule type" value="Genomic_DNA"/>
</dbReference>
<gene>
    <name evidence="2" type="ORF">NCTC11391_01506</name>
</gene>
<dbReference type="Proteomes" id="UP000254082">
    <property type="component" value="Unassembled WGS sequence"/>
</dbReference>
<proteinExistence type="predicted"/>
<evidence type="ECO:0000313" key="3">
    <source>
        <dbReference type="Proteomes" id="UP000254082"/>
    </source>
</evidence>
<protein>
    <submittedName>
        <fullName evidence="2">Uncharacterized protein</fullName>
    </submittedName>
</protein>
<accession>A0A380JEG6</accession>
<keyword evidence="1" id="KW-1133">Transmembrane helix</keyword>